<accession>M7SAI2</accession>
<dbReference type="EMBL" id="KB707260">
    <property type="protein sequence ID" value="EMR63164.1"/>
    <property type="molecule type" value="Genomic_DNA"/>
</dbReference>
<dbReference type="eggNOG" id="KOG2595">
    <property type="taxonomic scope" value="Eukaryota"/>
</dbReference>
<dbReference type="AlphaFoldDB" id="M7SAI2"/>
<evidence type="ECO:0000313" key="4">
    <source>
        <dbReference type="EMBL" id="EMR63164.1"/>
    </source>
</evidence>
<evidence type="ECO:0000256" key="1">
    <source>
        <dbReference type="ARBA" id="ARBA00022468"/>
    </source>
</evidence>
<dbReference type="PROSITE" id="PS50086">
    <property type="entry name" value="TBC_RABGAP"/>
    <property type="match status" value="1"/>
</dbReference>
<evidence type="ECO:0000259" key="3">
    <source>
        <dbReference type="PROSITE" id="PS50086"/>
    </source>
</evidence>
<dbReference type="GO" id="GO:0006888">
    <property type="term" value="P:endoplasmic reticulum to Golgi vesicle-mediated transport"/>
    <property type="evidence" value="ECO:0007669"/>
    <property type="project" value="TreeGrafter"/>
</dbReference>
<dbReference type="SMART" id="SM00164">
    <property type="entry name" value="TBC"/>
    <property type="match status" value="1"/>
</dbReference>
<evidence type="ECO:0000256" key="2">
    <source>
        <dbReference type="SAM" id="MobiDB-lite"/>
    </source>
</evidence>
<feature type="domain" description="Rab-GAP TBC" evidence="3">
    <location>
        <begin position="70"/>
        <end position="273"/>
    </location>
</feature>
<keyword evidence="5" id="KW-1185">Reference proteome</keyword>
<dbReference type="GO" id="GO:0005096">
    <property type="term" value="F:GTPase activator activity"/>
    <property type="evidence" value="ECO:0007669"/>
    <property type="project" value="UniProtKB-KW"/>
</dbReference>
<feature type="compositionally biased region" description="Low complexity" evidence="2">
    <location>
        <begin position="11"/>
        <end position="21"/>
    </location>
</feature>
<evidence type="ECO:0000313" key="5">
    <source>
        <dbReference type="Proteomes" id="UP000012174"/>
    </source>
</evidence>
<reference evidence="5" key="1">
    <citation type="journal article" date="2013" name="Genome Announc.">
        <title>Draft genome sequence of the grapevine dieback fungus Eutypa lata UCR-EL1.</title>
        <authorList>
            <person name="Blanco-Ulate B."/>
            <person name="Rolshausen P.E."/>
            <person name="Cantu D."/>
        </authorList>
    </citation>
    <scope>NUCLEOTIDE SEQUENCE [LARGE SCALE GENOMIC DNA]</scope>
    <source>
        <strain evidence="5">UCR-EL1</strain>
    </source>
</reference>
<name>M7SAI2_EUTLA</name>
<dbReference type="InterPro" id="IPR035969">
    <property type="entry name" value="Rab-GAP_TBC_sf"/>
</dbReference>
<protein>
    <submittedName>
        <fullName evidence="4">Putative gtpase-activating protein gyp10 protein</fullName>
    </submittedName>
</protein>
<dbReference type="OrthoDB" id="206700at2759"/>
<gene>
    <name evidence="4" type="ORF">UCREL1_9876</name>
</gene>
<dbReference type="HOGENOM" id="CLU_039465_0_1_1"/>
<feature type="region of interest" description="Disordered" evidence="2">
    <location>
        <begin position="1"/>
        <end position="37"/>
    </location>
</feature>
<dbReference type="InterPro" id="IPR000195">
    <property type="entry name" value="Rab-GAP-TBC_dom"/>
</dbReference>
<dbReference type="Proteomes" id="UP000012174">
    <property type="component" value="Unassembled WGS sequence"/>
</dbReference>
<dbReference type="STRING" id="1287681.M7SAI2"/>
<dbReference type="GO" id="GO:0005789">
    <property type="term" value="C:endoplasmic reticulum membrane"/>
    <property type="evidence" value="ECO:0007669"/>
    <property type="project" value="TreeGrafter"/>
</dbReference>
<dbReference type="Pfam" id="PF00566">
    <property type="entry name" value="RabGAP-TBC"/>
    <property type="match status" value="1"/>
</dbReference>
<dbReference type="OMA" id="VYMFAQI"/>
<dbReference type="Gene3D" id="1.10.8.1310">
    <property type="match status" value="1"/>
</dbReference>
<dbReference type="InterPro" id="IPR045913">
    <property type="entry name" value="TBC20/Gyp8-like"/>
</dbReference>
<feature type="compositionally biased region" description="Basic and acidic residues" evidence="2">
    <location>
        <begin position="1"/>
        <end position="10"/>
    </location>
</feature>
<dbReference type="PANTHER" id="PTHR20913:SF7">
    <property type="entry name" value="RE60063P"/>
    <property type="match status" value="1"/>
</dbReference>
<dbReference type="SUPFAM" id="SSF47923">
    <property type="entry name" value="Ypt/Rab-GAP domain of gyp1p"/>
    <property type="match status" value="1"/>
</dbReference>
<dbReference type="KEGG" id="ela:UCREL1_9876"/>
<dbReference type="Gene3D" id="1.10.472.80">
    <property type="entry name" value="Ypt/Rab-GAP domain of gyp1p, domain 3"/>
    <property type="match status" value="1"/>
</dbReference>
<keyword evidence="1" id="KW-0343">GTPase activation</keyword>
<dbReference type="PANTHER" id="PTHR20913">
    <property type="entry name" value="TBC1 DOMAIN FAMILY MEMBER 20/GTPASE"/>
    <property type="match status" value="1"/>
</dbReference>
<proteinExistence type="predicted"/>
<sequence>MSVKEEDHEGSQGPKSPLSSSSDEEEKAAYGALSDDDIDVDDEKTKRILAACETRNIDDLQELAMSKGGFLSDANRAHAWPILLGSVDSWGSTDLDGKAAADPVPGAKGEAEEDWRNLPPHRDESQVKLDVDRSFVYYPNDNSQAELNAKKAELSDLIRSVLRRQPHLCYFQGYHDICQVFLLVLPAGPGRAAAVSRLSALRIRDFMLPSLAPAVAQLRLIPDILGAEDPALRAHLTQTEPYFALADTLTMFAHNVRRLADIARLFDALLAREPAFALYVFARMALDRRADLVSSQYLAEPDMLHFALSKLPQDPGLDLDAAVEGAARLLAEHPPDSLPAWRRRWRGGGVSRASALRTGRDVEKCARGQSLADGRRFFDLQLRELQRAERYEELRKRYDTWPNRIAVVTVIFSVAAALYIRKGPGFGFGFRA</sequence>
<organism evidence="4 5">
    <name type="scientific">Eutypa lata (strain UCR-EL1)</name>
    <name type="common">Grapevine dieback disease fungus</name>
    <name type="synonym">Eutypa armeniacae</name>
    <dbReference type="NCBI Taxonomy" id="1287681"/>
    <lineage>
        <taxon>Eukaryota</taxon>
        <taxon>Fungi</taxon>
        <taxon>Dikarya</taxon>
        <taxon>Ascomycota</taxon>
        <taxon>Pezizomycotina</taxon>
        <taxon>Sordariomycetes</taxon>
        <taxon>Xylariomycetidae</taxon>
        <taxon>Xylariales</taxon>
        <taxon>Diatrypaceae</taxon>
        <taxon>Eutypa</taxon>
    </lineage>
</organism>